<name>A0ABZ2PJF9_9NOCA</name>
<keyword evidence="2 5" id="KW-0547">Nucleotide-binding</keyword>
<dbReference type="InterPro" id="IPR014746">
    <property type="entry name" value="Gln_synth/guanido_kin_cat_dom"/>
</dbReference>
<dbReference type="Pfam" id="PF04107">
    <property type="entry name" value="GCS2"/>
    <property type="match status" value="1"/>
</dbReference>
<evidence type="ECO:0000256" key="3">
    <source>
        <dbReference type="ARBA" id="ARBA00022840"/>
    </source>
</evidence>
<evidence type="ECO:0000313" key="7">
    <source>
        <dbReference type="Proteomes" id="UP001432000"/>
    </source>
</evidence>
<dbReference type="SUPFAM" id="SSF55931">
    <property type="entry name" value="Glutamine synthetase/guanido kinase"/>
    <property type="match status" value="1"/>
</dbReference>
<dbReference type="InterPro" id="IPR006336">
    <property type="entry name" value="GCS2"/>
</dbReference>
<dbReference type="PANTHER" id="PTHR36510">
    <property type="entry name" value="GLUTAMATE--CYSTEINE LIGASE 2-RELATED"/>
    <property type="match status" value="1"/>
</dbReference>
<comment type="similarity">
    <text evidence="5">Belongs to the glutamate--cysteine ligase type 2 family. YbdK subfamily.</text>
</comment>
<accession>A0ABZ2PJF9</accession>
<evidence type="ECO:0000256" key="5">
    <source>
        <dbReference type="HAMAP-Rule" id="MF_01609"/>
    </source>
</evidence>
<sequence>MRSTSIAAQRTSGPDYSECLGDTGYPTVGVEEEFLLVDHTTSNPVMNNGEVIRRAANAGLKLESELTPCQVETTTPVLDTAEQLKDSLTGLRATAAQAAHDSGARLLAVGVQPVAAGEHPITDTGRYRRIAANFRHIADEQAICGCHVHVAVPDRATAVQVCNHLRPWLPTLLAISANSPISGGVDTGYASWRSIMWSRWPSAGPPPFLESVEHYGSVLASMLDCGAIIDEGQIYWDARPSVRYPTVEVRVCDVPSTVGESVVLATLIRALVMTALAAIDRGDDASPISDGALRVAYWRAARDGISDRLVDPSFATTVSAEHGVELLLRHVAEALDALDGDRKVEKSLRCLFRRGNGAIRQRRVHAAGGGVDTLVSFLADTTVRTEDP</sequence>
<comment type="function">
    <text evidence="5">ATP-dependent carboxylate-amine ligase which exhibits weak glutamate--cysteine ligase activity.</text>
</comment>
<comment type="catalytic activity">
    <reaction evidence="4 5">
        <text>L-cysteine + L-glutamate + ATP = gamma-L-glutamyl-L-cysteine + ADP + phosphate + H(+)</text>
        <dbReference type="Rhea" id="RHEA:13285"/>
        <dbReference type="ChEBI" id="CHEBI:15378"/>
        <dbReference type="ChEBI" id="CHEBI:29985"/>
        <dbReference type="ChEBI" id="CHEBI:30616"/>
        <dbReference type="ChEBI" id="CHEBI:35235"/>
        <dbReference type="ChEBI" id="CHEBI:43474"/>
        <dbReference type="ChEBI" id="CHEBI:58173"/>
        <dbReference type="ChEBI" id="CHEBI:456216"/>
        <dbReference type="EC" id="6.3.2.2"/>
    </reaction>
</comment>
<dbReference type="PANTHER" id="PTHR36510:SF1">
    <property type="entry name" value="GLUTAMATE--CYSTEINE LIGASE 2-RELATED"/>
    <property type="match status" value="1"/>
</dbReference>
<evidence type="ECO:0000256" key="4">
    <source>
        <dbReference type="ARBA" id="ARBA00048819"/>
    </source>
</evidence>
<keyword evidence="7" id="KW-1185">Reference proteome</keyword>
<dbReference type="NCBIfam" id="TIGR02050">
    <property type="entry name" value="gshA_cyan_rel"/>
    <property type="match status" value="1"/>
</dbReference>
<evidence type="ECO:0000313" key="6">
    <source>
        <dbReference type="EMBL" id="WXG68122.1"/>
    </source>
</evidence>
<evidence type="ECO:0000256" key="1">
    <source>
        <dbReference type="ARBA" id="ARBA00022598"/>
    </source>
</evidence>
<dbReference type="InterPro" id="IPR050141">
    <property type="entry name" value="GCL_type2/YbdK_subfam"/>
</dbReference>
<reference evidence="6 7" key="1">
    <citation type="submission" date="2024-03" db="EMBL/GenBank/DDBJ databases">
        <title>Natural products discovery in diverse microorganisms through a two-stage MS feature dereplication strategy.</title>
        <authorList>
            <person name="Zhang R."/>
        </authorList>
    </citation>
    <scope>NUCLEOTIDE SEQUENCE [LARGE SCALE GENOMIC DNA]</scope>
    <source>
        <strain evidence="6 7">18930</strain>
    </source>
</reference>
<dbReference type="Proteomes" id="UP001432000">
    <property type="component" value="Chromosome"/>
</dbReference>
<dbReference type="EMBL" id="CP147846">
    <property type="protein sequence ID" value="WXG68122.1"/>
    <property type="molecule type" value="Genomic_DNA"/>
</dbReference>
<dbReference type="Gene3D" id="3.30.590.20">
    <property type="match status" value="1"/>
</dbReference>
<dbReference type="HAMAP" id="MF_01609">
    <property type="entry name" value="Glu_cys_ligase_2"/>
    <property type="match status" value="1"/>
</dbReference>
<dbReference type="RefSeq" id="WP_338888120.1">
    <property type="nucleotide sequence ID" value="NZ_CP147846.1"/>
</dbReference>
<keyword evidence="1 5" id="KW-0436">Ligase</keyword>
<keyword evidence="3 5" id="KW-0067">ATP-binding</keyword>
<protein>
    <recommendedName>
        <fullName evidence="5">Putative glutamate--cysteine ligase 2</fullName>
        <ecNumber evidence="5">6.3.2.2</ecNumber>
    </recommendedName>
    <alternativeName>
        <fullName evidence="5">Gamma-glutamylcysteine synthetase 2</fullName>
        <shortName evidence="5">GCS 2</shortName>
        <shortName evidence="5">Gamma-GCS 2</shortName>
    </alternativeName>
</protein>
<proteinExistence type="inferred from homology"/>
<dbReference type="NCBIfam" id="NF010041">
    <property type="entry name" value="PRK13517.1-1"/>
    <property type="match status" value="1"/>
</dbReference>
<gene>
    <name evidence="6" type="ORF">WDS16_23405</name>
</gene>
<organism evidence="6 7">
    <name type="scientific">Rhodococcus sovatensis</name>
    <dbReference type="NCBI Taxonomy" id="1805840"/>
    <lineage>
        <taxon>Bacteria</taxon>
        <taxon>Bacillati</taxon>
        <taxon>Actinomycetota</taxon>
        <taxon>Actinomycetes</taxon>
        <taxon>Mycobacteriales</taxon>
        <taxon>Nocardiaceae</taxon>
        <taxon>Rhodococcus</taxon>
    </lineage>
</organism>
<dbReference type="GO" id="GO:0004357">
    <property type="term" value="F:glutamate-cysteine ligase activity"/>
    <property type="evidence" value="ECO:0007669"/>
    <property type="project" value="UniProtKB-EC"/>
</dbReference>
<dbReference type="InterPro" id="IPR011793">
    <property type="entry name" value="YbdK"/>
</dbReference>
<evidence type="ECO:0000256" key="2">
    <source>
        <dbReference type="ARBA" id="ARBA00022741"/>
    </source>
</evidence>
<dbReference type="EC" id="6.3.2.2" evidence="5"/>